<keyword evidence="1 2" id="KW-1015">Disulfide bond</keyword>
<dbReference type="InterPro" id="IPR036055">
    <property type="entry name" value="LDL_receptor-like_sf"/>
</dbReference>
<gene>
    <name evidence="3" type="ORF">HOLleu_02760</name>
</gene>
<evidence type="ECO:0000256" key="2">
    <source>
        <dbReference type="PROSITE-ProRule" id="PRU00124"/>
    </source>
</evidence>
<comment type="caution">
    <text evidence="2">Lacks conserved residue(s) required for the propagation of feature annotation.</text>
</comment>
<dbReference type="SUPFAM" id="SSF57424">
    <property type="entry name" value="LDL receptor-like module"/>
    <property type="match status" value="1"/>
</dbReference>
<feature type="disulfide bond" evidence="2">
    <location>
        <begin position="2"/>
        <end position="20"/>
    </location>
</feature>
<comment type="caution">
    <text evidence="3">The sequence shown here is derived from an EMBL/GenBank/DDBJ whole genome shotgun (WGS) entry which is preliminary data.</text>
</comment>
<accession>A0A9Q1HLL0</accession>
<dbReference type="EMBL" id="JAIZAY010000001">
    <property type="protein sequence ID" value="KAJ8049843.1"/>
    <property type="molecule type" value="Genomic_DNA"/>
</dbReference>
<dbReference type="PROSITE" id="PS50068">
    <property type="entry name" value="LDLRA_2"/>
    <property type="match status" value="1"/>
</dbReference>
<dbReference type="InterPro" id="IPR002172">
    <property type="entry name" value="LDrepeatLR_classA_rpt"/>
</dbReference>
<evidence type="ECO:0000313" key="4">
    <source>
        <dbReference type="Proteomes" id="UP001152320"/>
    </source>
</evidence>
<dbReference type="OrthoDB" id="2019384at2759"/>
<evidence type="ECO:0000256" key="1">
    <source>
        <dbReference type="ARBA" id="ARBA00023157"/>
    </source>
</evidence>
<dbReference type="Gene3D" id="4.10.400.10">
    <property type="entry name" value="Low-density Lipoprotein Receptor"/>
    <property type="match status" value="1"/>
</dbReference>
<name>A0A9Q1HLL0_HOLLE</name>
<evidence type="ECO:0000313" key="3">
    <source>
        <dbReference type="EMBL" id="KAJ8049843.1"/>
    </source>
</evidence>
<organism evidence="3 4">
    <name type="scientific">Holothuria leucospilota</name>
    <name type="common">Black long sea cucumber</name>
    <name type="synonym">Mertensiothuria leucospilota</name>
    <dbReference type="NCBI Taxonomy" id="206669"/>
    <lineage>
        <taxon>Eukaryota</taxon>
        <taxon>Metazoa</taxon>
        <taxon>Echinodermata</taxon>
        <taxon>Eleutherozoa</taxon>
        <taxon>Echinozoa</taxon>
        <taxon>Holothuroidea</taxon>
        <taxon>Aspidochirotacea</taxon>
        <taxon>Aspidochirotida</taxon>
        <taxon>Holothuriidae</taxon>
        <taxon>Holothuria</taxon>
    </lineage>
</organism>
<dbReference type="Proteomes" id="UP001152320">
    <property type="component" value="Chromosome 1"/>
</dbReference>
<protein>
    <submittedName>
        <fullName evidence="3">Uncharacterized protein</fullName>
    </submittedName>
</protein>
<reference evidence="3" key="1">
    <citation type="submission" date="2021-10" db="EMBL/GenBank/DDBJ databases">
        <title>Tropical sea cucumber genome reveals ecological adaptation and Cuvierian tubules defense mechanism.</title>
        <authorList>
            <person name="Chen T."/>
        </authorList>
    </citation>
    <scope>NUCLEOTIDE SEQUENCE</scope>
    <source>
        <strain evidence="3">Nanhai2018</strain>
        <tissue evidence="3">Muscle</tissue>
    </source>
</reference>
<sequence>MCSDGTCIDQNRYCGGFADCVHGEDEPVNQNCGIYAITPVCMCTHQRGLSGYRHNGRELRSCTSFLAHAELETGVAARKFGHCKEKSRAAARVCILAQPALKRVFLLGSLAGSFAAGKFPCIPCGVLCQYPVRHRVCIYYH</sequence>
<dbReference type="AlphaFoldDB" id="A0A9Q1HLL0"/>
<keyword evidence="4" id="KW-1185">Reference proteome</keyword>
<proteinExistence type="predicted"/>